<reference evidence="1 2" key="1">
    <citation type="submission" date="2019-09" db="EMBL/GenBank/DDBJ databases">
        <title>Prevotella A2879 sp. nov., isolated from an abscess of a patient.</title>
        <authorList>
            <person name="Buhl M."/>
            <person name="Oberhettinger P."/>
        </authorList>
    </citation>
    <scope>NUCLEOTIDE SEQUENCE [LARGE SCALE GENOMIC DNA]</scope>
    <source>
        <strain evidence="1 2">A2879</strain>
    </source>
</reference>
<evidence type="ECO:0000313" key="1">
    <source>
        <dbReference type="EMBL" id="MUL28167.1"/>
    </source>
</evidence>
<dbReference type="AlphaFoldDB" id="A0A7C9HQQ8"/>
<keyword evidence="1" id="KW-0687">Ribonucleoprotein</keyword>
<protein>
    <submittedName>
        <fullName evidence="1">30S ribosomal protein S7</fullName>
    </submittedName>
</protein>
<keyword evidence="1" id="KW-0689">Ribosomal protein</keyword>
<comment type="caution">
    <text evidence="1">The sequence shown here is derived from an EMBL/GenBank/DDBJ whole genome shotgun (WGS) entry which is preliminary data.</text>
</comment>
<proteinExistence type="predicted"/>
<organism evidence="1 2">
    <name type="scientific">Prevotella vespertina</name>
    <dbReference type="NCBI Taxonomy" id="2608404"/>
    <lineage>
        <taxon>Bacteria</taxon>
        <taxon>Pseudomonadati</taxon>
        <taxon>Bacteroidota</taxon>
        <taxon>Bacteroidia</taxon>
        <taxon>Bacteroidales</taxon>
        <taxon>Prevotellaceae</taxon>
        <taxon>Prevotella</taxon>
    </lineage>
</organism>
<evidence type="ECO:0000313" key="2">
    <source>
        <dbReference type="Proteomes" id="UP000482295"/>
    </source>
</evidence>
<sequence>MIKFKEKTREELIAGFKRAIERKREFEAQAQKEFADMRKRGAALKGALYPP</sequence>
<gene>
    <name evidence="1" type="ORF">F0475_07620</name>
</gene>
<dbReference type="EMBL" id="VVIQ01000007">
    <property type="protein sequence ID" value="MUL28167.1"/>
    <property type="molecule type" value="Genomic_DNA"/>
</dbReference>
<dbReference type="Proteomes" id="UP000482295">
    <property type="component" value="Unassembled WGS sequence"/>
</dbReference>
<accession>A0A7C9HQQ8</accession>
<name>A0A7C9HQQ8_9BACT</name>
<dbReference type="RefSeq" id="WP_155716128.1">
    <property type="nucleotide sequence ID" value="NZ_VVIQ01000007.1"/>
</dbReference>
<dbReference type="GO" id="GO:0005840">
    <property type="term" value="C:ribosome"/>
    <property type="evidence" value="ECO:0007669"/>
    <property type="project" value="UniProtKB-KW"/>
</dbReference>
<keyword evidence="2" id="KW-1185">Reference proteome</keyword>